<evidence type="ECO:0000256" key="2">
    <source>
        <dbReference type="ARBA" id="ARBA00023125"/>
    </source>
</evidence>
<dbReference type="Pfam" id="PF00356">
    <property type="entry name" value="LacI"/>
    <property type="match status" value="1"/>
</dbReference>
<reference evidence="6 7" key="1">
    <citation type="submission" date="2016-10" db="EMBL/GenBank/DDBJ databases">
        <authorList>
            <person name="de Groot N.N."/>
        </authorList>
    </citation>
    <scope>NUCLEOTIDE SEQUENCE [LARGE SCALE GENOMIC DNA]</scope>
    <source>
        <strain evidence="6 7">DSM 23042</strain>
    </source>
</reference>
<dbReference type="PROSITE" id="PS50932">
    <property type="entry name" value="HTH_LACI_2"/>
    <property type="match status" value="1"/>
</dbReference>
<dbReference type="PANTHER" id="PTHR30146">
    <property type="entry name" value="LACI-RELATED TRANSCRIPTIONAL REPRESSOR"/>
    <property type="match status" value="1"/>
</dbReference>
<accession>A0A1H9VE80</accession>
<dbReference type="Gene3D" id="3.40.50.2300">
    <property type="match status" value="2"/>
</dbReference>
<dbReference type="SMART" id="SM00354">
    <property type="entry name" value="HTH_LACI"/>
    <property type="match status" value="1"/>
</dbReference>
<feature type="compositionally biased region" description="Polar residues" evidence="4">
    <location>
        <begin position="318"/>
        <end position="335"/>
    </location>
</feature>
<gene>
    <name evidence="6" type="ORF">SAMN04490244_10724</name>
</gene>
<keyword evidence="3" id="KW-0804">Transcription</keyword>
<keyword evidence="7" id="KW-1185">Reference proteome</keyword>
<keyword evidence="1" id="KW-0805">Transcription regulation</keyword>
<dbReference type="GO" id="GO:0003700">
    <property type="term" value="F:DNA-binding transcription factor activity"/>
    <property type="evidence" value="ECO:0007669"/>
    <property type="project" value="TreeGrafter"/>
</dbReference>
<dbReference type="AlphaFoldDB" id="A0A1H9VE80"/>
<evidence type="ECO:0000256" key="1">
    <source>
        <dbReference type="ARBA" id="ARBA00023015"/>
    </source>
</evidence>
<dbReference type="GO" id="GO:0000976">
    <property type="term" value="F:transcription cis-regulatory region binding"/>
    <property type="evidence" value="ECO:0007669"/>
    <property type="project" value="TreeGrafter"/>
</dbReference>
<dbReference type="InterPro" id="IPR046335">
    <property type="entry name" value="LacI/GalR-like_sensor"/>
</dbReference>
<dbReference type="CDD" id="cd01392">
    <property type="entry name" value="HTH_LacI"/>
    <property type="match status" value="1"/>
</dbReference>
<dbReference type="InterPro" id="IPR000843">
    <property type="entry name" value="HTH_LacI"/>
</dbReference>
<dbReference type="InterPro" id="IPR028082">
    <property type="entry name" value="Peripla_BP_I"/>
</dbReference>
<evidence type="ECO:0000313" key="6">
    <source>
        <dbReference type="EMBL" id="SES19603.1"/>
    </source>
</evidence>
<dbReference type="SUPFAM" id="SSF47413">
    <property type="entry name" value="lambda repressor-like DNA-binding domains"/>
    <property type="match status" value="1"/>
</dbReference>
<evidence type="ECO:0000256" key="4">
    <source>
        <dbReference type="SAM" id="MobiDB-lite"/>
    </source>
</evidence>
<dbReference type="PANTHER" id="PTHR30146:SF138">
    <property type="entry name" value="TRANSCRIPTIONAL REGULATORY PROTEIN"/>
    <property type="match status" value="1"/>
</dbReference>
<evidence type="ECO:0000259" key="5">
    <source>
        <dbReference type="PROSITE" id="PS50932"/>
    </source>
</evidence>
<evidence type="ECO:0000313" key="7">
    <source>
        <dbReference type="Proteomes" id="UP000198885"/>
    </source>
</evidence>
<feature type="region of interest" description="Disordered" evidence="4">
    <location>
        <begin position="312"/>
        <end position="335"/>
    </location>
</feature>
<dbReference type="OrthoDB" id="7683681at2"/>
<dbReference type="Gene3D" id="1.10.260.40">
    <property type="entry name" value="lambda repressor-like DNA-binding domains"/>
    <property type="match status" value="1"/>
</dbReference>
<dbReference type="Pfam" id="PF13377">
    <property type="entry name" value="Peripla_BP_3"/>
    <property type="match status" value="1"/>
</dbReference>
<name>A0A1H9VE80_9RHOB</name>
<proteinExistence type="predicted"/>
<organism evidence="6 7">
    <name type="scientific">Tranquillimonas rosea</name>
    <dbReference type="NCBI Taxonomy" id="641238"/>
    <lineage>
        <taxon>Bacteria</taxon>
        <taxon>Pseudomonadati</taxon>
        <taxon>Pseudomonadota</taxon>
        <taxon>Alphaproteobacteria</taxon>
        <taxon>Rhodobacterales</taxon>
        <taxon>Roseobacteraceae</taxon>
        <taxon>Tranquillimonas</taxon>
    </lineage>
</organism>
<feature type="domain" description="HTH lacI-type" evidence="5">
    <location>
        <begin position="5"/>
        <end position="59"/>
    </location>
</feature>
<dbReference type="STRING" id="641238.SAMN04490244_10724"/>
<sequence length="335" mass="35743">MNRRPTLSDIAKSVGVSTSAVSLALRGRARVSTETADRIRAEAARLGYVQNKAAAGLRTARSDVVAVCLNDLSNPVFNEFLIHIEEALRGSGRIVFLGVVREDRELQQQFLRAAMEQGVSGMLMCPAHGTGPEDLDPLLAGGGQAPFPCVLFSRGLDDVALPQFTNDDRATGRIMAERLLEAGHREICWLGGGQQTNTARDRYAGFCEALEQAGWPHVPRHGPTSRAFGFETASERLRVGGSDVGFACFSDLIAFGVLSACEAHGVRPGRDVSVIGVDDMAEAAFSHPPLTTVGVDKAWIGHSAARHLVEGAEGAPVSQKSPPSYVQRSTVRSGQ</sequence>
<dbReference type="InterPro" id="IPR010982">
    <property type="entry name" value="Lambda_DNA-bd_dom_sf"/>
</dbReference>
<evidence type="ECO:0000256" key="3">
    <source>
        <dbReference type="ARBA" id="ARBA00023163"/>
    </source>
</evidence>
<dbReference type="PROSITE" id="PS00356">
    <property type="entry name" value="HTH_LACI_1"/>
    <property type="match status" value="1"/>
</dbReference>
<dbReference type="SUPFAM" id="SSF53822">
    <property type="entry name" value="Periplasmic binding protein-like I"/>
    <property type="match status" value="1"/>
</dbReference>
<keyword evidence="2 6" id="KW-0238">DNA-binding</keyword>
<protein>
    <submittedName>
        <fullName evidence="6">DNA-binding transcriptional regulator, LacI/PurR family</fullName>
    </submittedName>
</protein>
<dbReference type="EMBL" id="FOGU01000007">
    <property type="protein sequence ID" value="SES19603.1"/>
    <property type="molecule type" value="Genomic_DNA"/>
</dbReference>
<dbReference type="Proteomes" id="UP000198885">
    <property type="component" value="Unassembled WGS sequence"/>
</dbReference>